<evidence type="ECO:0000256" key="4">
    <source>
        <dbReference type="ARBA" id="ARBA00038388"/>
    </source>
</evidence>
<dbReference type="GO" id="GO:0022857">
    <property type="term" value="F:transmembrane transporter activity"/>
    <property type="evidence" value="ECO:0007669"/>
    <property type="project" value="TreeGrafter"/>
</dbReference>
<dbReference type="PROSITE" id="PS50893">
    <property type="entry name" value="ABC_TRANSPORTER_2"/>
    <property type="match status" value="1"/>
</dbReference>
<evidence type="ECO:0000256" key="3">
    <source>
        <dbReference type="ARBA" id="ARBA00022840"/>
    </source>
</evidence>
<feature type="domain" description="ABC transporter" evidence="5">
    <location>
        <begin position="2"/>
        <end position="229"/>
    </location>
</feature>
<dbReference type="InterPro" id="IPR017871">
    <property type="entry name" value="ABC_transporter-like_CS"/>
</dbReference>
<dbReference type="InterPro" id="IPR003593">
    <property type="entry name" value="AAA+_ATPase"/>
</dbReference>
<dbReference type="CDD" id="cd03255">
    <property type="entry name" value="ABC_MJ0796_LolCDE_FtsE"/>
    <property type="match status" value="1"/>
</dbReference>
<evidence type="ECO:0000256" key="1">
    <source>
        <dbReference type="ARBA" id="ARBA00022448"/>
    </source>
</evidence>
<keyword evidence="3 6" id="KW-0067">ATP-binding</keyword>
<comment type="caution">
    <text evidence="6">The sequence shown here is derived from an EMBL/GenBank/DDBJ whole genome shotgun (WGS) entry which is preliminary data.</text>
</comment>
<dbReference type="GO" id="GO:0098796">
    <property type="term" value="C:membrane protein complex"/>
    <property type="evidence" value="ECO:0007669"/>
    <property type="project" value="UniProtKB-ARBA"/>
</dbReference>
<protein>
    <submittedName>
        <fullName evidence="6">ABC transporter ATP-binding protein</fullName>
    </submittedName>
</protein>
<dbReference type="Gene3D" id="3.40.50.300">
    <property type="entry name" value="P-loop containing nucleotide triphosphate hydrolases"/>
    <property type="match status" value="1"/>
</dbReference>
<dbReference type="EMBL" id="DSVL01000442">
    <property type="protein sequence ID" value="HFH30678.1"/>
    <property type="molecule type" value="Genomic_DNA"/>
</dbReference>
<sequence>MLQLSNITKAWNTGTGQIVGLKDINLEIKRGEFVTIMGPSGSGKSTLLQIIGLLDLPTAGVYTIEGRDVMGLRDADLARIRNRHFGFVFQKFHLLPELTAMENVMLPMGYAGVPMAQRKIRAQELLERMGLSHRLHARPTTLSGGEQQRVAIARSLANDPGFLLADEPTGNLPSDQGAEIMEILHQLNKEGMTIVMVTHDEKLGVQGSRTVRLKDGIIEQIVEREPWTN</sequence>
<proteinExistence type="inferred from homology"/>
<evidence type="ECO:0000259" key="5">
    <source>
        <dbReference type="PROSITE" id="PS50893"/>
    </source>
</evidence>
<accession>A0A7C3I626</accession>
<gene>
    <name evidence="6" type="ORF">ENS59_14400</name>
</gene>
<dbReference type="PANTHER" id="PTHR24220:SF86">
    <property type="entry name" value="ABC TRANSPORTER ABCH.1"/>
    <property type="match status" value="1"/>
</dbReference>
<dbReference type="PROSITE" id="PS00211">
    <property type="entry name" value="ABC_TRANSPORTER_1"/>
    <property type="match status" value="1"/>
</dbReference>
<evidence type="ECO:0000256" key="2">
    <source>
        <dbReference type="ARBA" id="ARBA00022741"/>
    </source>
</evidence>
<evidence type="ECO:0000313" key="6">
    <source>
        <dbReference type="EMBL" id="HFH30678.1"/>
    </source>
</evidence>
<dbReference type="Pfam" id="PF00005">
    <property type="entry name" value="ABC_tran"/>
    <property type="match status" value="1"/>
</dbReference>
<organism evidence="6">
    <name type="scientific">Gracilinema caldarium</name>
    <dbReference type="NCBI Taxonomy" id="215591"/>
    <lineage>
        <taxon>Bacteria</taxon>
        <taxon>Pseudomonadati</taxon>
        <taxon>Spirochaetota</taxon>
        <taxon>Spirochaetia</taxon>
        <taxon>Spirochaetales</taxon>
        <taxon>Breznakiellaceae</taxon>
        <taxon>Gracilinema</taxon>
    </lineage>
</organism>
<dbReference type="InterPro" id="IPR015854">
    <property type="entry name" value="ABC_transpr_LolD-like"/>
</dbReference>
<dbReference type="AlphaFoldDB" id="A0A7C3I626"/>
<comment type="similarity">
    <text evidence="4">Belongs to the ABC transporter superfamily. Macrolide exporter (TC 3.A.1.122) family.</text>
</comment>
<name>A0A7C3I626_9SPIR</name>
<reference evidence="6" key="1">
    <citation type="journal article" date="2020" name="mSystems">
        <title>Genome- and Community-Level Interaction Insights into Carbon Utilization and Element Cycling Functions of Hydrothermarchaeota in Hydrothermal Sediment.</title>
        <authorList>
            <person name="Zhou Z."/>
            <person name="Liu Y."/>
            <person name="Xu W."/>
            <person name="Pan J."/>
            <person name="Luo Z.H."/>
            <person name="Li M."/>
        </authorList>
    </citation>
    <scope>NUCLEOTIDE SEQUENCE [LARGE SCALE GENOMIC DNA]</scope>
    <source>
        <strain evidence="6">SpSt-503</strain>
    </source>
</reference>
<dbReference type="InterPro" id="IPR017911">
    <property type="entry name" value="MacB-like_ATP-bd"/>
</dbReference>
<keyword evidence="1" id="KW-0813">Transport</keyword>
<dbReference type="GO" id="GO:0005524">
    <property type="term" value="F:ATP binding"/>
    <property type="evidence" value="ECO:0007669"/>
    <property type="project" value="UniProtKB-KW"/>
</dbReference>
<dbReference type="InterPro" id="IPR027417">
    <property type="entry name" value="P-loop_NTPase"/>
</dbReference>
<dbReference type="GO" id="GO:0016887">
    <property type="term" value="F:ATP hydrolysis activity"/>
    <property type="evidence" value="ECO:0007669"/>
    <property type="project" value="InterPro"/>
</dbReference>
<dbReference type="GO" id="GO:0005886">
    <property type="term" value="C:plasma membrane"/>
    <property type="evidence" value="ECO:0007669"/>
    <property type="project" value="TreeGrafter"/>
</dbReference>
<dbReference type="SUPFAM" id="SSF52540">
    <property type="entry name" value="P-loop containing nucleoside triphosphate hydrolases"/>
    <property type="match status" value="1"/>
</dbReference>
<dbReference type="SMART" id="SM00382">
    <property type="entry name" value="AAA"/>
    <property type="match status" value="1"/>
</dbReference>
<keyword evidence="2" id="KW-0547">Nucleotide-binding</keyword>
<dbReference type="InterPro" id="IPR003439">
    <property type="entry name" value="ABC_transporter-like_ATP-bd"/>
</dbReference>
<dbReference type="FunFam" id="3.40.50.300:FF:000032">
    <property type="entry name" value="Export ABC transporter ATP-binding protein"/>
    <property type="match status" value="1"/>
</dbReference>
<dbReference type="PANTHER" id="PTHR24220">
    <property type="entry name" value="IMPORT ATP-BINDING PROTEIN"/>
    <property type="match status" value="1"/>
</dbReference>